<reference evidence="1 2" key="1">
    <citation type="submission" date="2014-04" db="EMBL/GenBank/DDBJ databases">
        <authorList>
            <consortium name="DOE Joint Genome Institute"/>
            <person name="Kuo A."/>
            <person name="Gay G."/>
            <person name="Dore J."/>
            <person name="Kohler A."/>
            <person name="Nagy L.G."/>
            <person name="Floudas D."/>
            <person name="Copeland A."/>
            <person name="Barry K.W."/>
            <person name="Cichocki N."/>
            <person name="Veneault-Fourrey C."/>
            <person name="LaButti K."/>
            <person name="Lindquist E.A."/>
            <person name="Lipzen A."/>
            <person name="Lundell T."/>
            <person name="Morin E."/>
            <person name="Murat C."/>
            <person name="Sun H."/>
            <person name="Tunlid A."/>
            <person name="Henrissat B."/>
            <person name="Grigoriev I.V."/>
            <person name="Hibbett D.S."/>
            <person name="Martin F."/>
            <person name="Nordberg H.P."/>
            <person name="Cantor M.N."/>
            <person name="Hua S.X."/>
        </authorList>
    </citation>
    <scope>NUCLEOTIDE SEQUENCE [LARGE SCALE GENOMIC DNA]</scope>
    <source>
        <strain evidence="2">h7</strain>
    </source>
</reference>
<gene>
    <name evidence="1" type="ORF">M413DRAFT_26147</name>
</gene>
<organism evidence="1 2">
    <name type="scientific">Hebeloma cylindrosporum</name>
    <dbReference type="NCBI Taxonomy" id="76867"/>
    <lineage>
        <taxon>Eukaryota</taxon>
        <taxon>Fungi</taxon>
        <taxon>Dikarya</taxon>
        <taxon>Basidiomycota</taxon>
        <taxon>Agaricomycotina</taxon>
        <taxon>Agaricomycetes</taxon>
        <taxon>Agaricomycetidae</taxon>
        <taxon>Agaricales</taxon>
        <taxon>Agaricineae</taxon>
        <taxon>Hymenogastraceae</taxon>
        <taxon>Hebeloma</taxon>
    </lineage>
</organism>
<evidence type="ECO:0000313" key="2">
    <source>
        <dbReference type="Proteomes" id="UP000053424"/>
    </source>
</evidence>
<evidence type="ECO:0000313" key="1">
    <source>
        <dbReference type="EMBL" id="KIM43857.1"/>
    </source>
</evidence>
<protein>
    <submittedName>
        <fullName evidence="1">Uncharacterized protein</fullName>
    </submittedName>
</protein>
<sequence>MRFSEDPVPWAVVDYSKIISHEKVRYSLLISQVRYYRLPPWLKYECFREFCNFPTVFDHLAENRLDLFIAAFRGEIHVTKLLTLETSFGFLSSKSIVRLTRVFVALSSCRKALILYYEGVRERKPPKFSCLIPKPIPVDPSYALPDLTDKRFLSKMANALVDLGDATTTMGQIPRILLADVREAIQPLHEKNVVFGDLRDEVLVDFDWPVVDGEGIYPAMFNLSSRFSGEVSPYGVMHKGHDLGQLKQLEKLLWR</sequence>
<reference evidence="2" key="2">
    <citation type="submission" date="2015-01" db="EMBL/GenBank/DDBJ databases">
        <title>Evolutionary Origins and Diversification of the Mycorrhizal Mutualists.</title>
        <authorList>
            <consortium name="DOE Joint Genome Institute"/>
            <consortium name="Mycorrhizal Genomics Consortium"/>
            <person name="Kohler A."/>
            <person name="Kuo A."/>
            <person name="Nagy L.G."/>
            <person name="Floudas D."/>
            <person name="Copeland A."/>
            <person name="Barry K.W."/>
            <person name="Cichocki N."/>
            <person name="Veneault-Fourrey C."/>
            <person name="LaButti K."/>
            <person name="Lindquist E.A."/>
            <person name="Lipzen A."/>
            <person name="Lundell T."/>
            <person name="Morin E."/>
            <person name="Murat C."/>
            <person name="Riley R."/>
            <person name="Ohm R."/>
            <person name="Sun H."/>
            <person name="Tunlid A."/>
            <person name="Henrissat B."/>
            <person name="Grigoriev I.V."/>
            <person name="Hibbett D.S."/>
            <person name="Martin F."/>
        </authorList>
    </citation>
    <scope>NUCLEOTIDE SEQUENCE [LARGE SCALE GENOMIC DNA]</scope>
    <source>
        <strain evidence="2">h7</strain>
    </source>
</reference>
<dbReference type="EMBL" id="KN831775">
    <property type="protein sequence ID" value="KIM43857.1"/>
    <property type="molecule type" value="Genomic_DNA"/>
</dbReference>
<dbReference type="Proteomes" id="UP000053424">
    <property type="component" value="Unassembled WGS sequence"/>
</dbReference>
<dbReference type="AlphaFoldDB" id="A0A0C2YS47"/>
<dbReference type="OrthoDB" id="3250441at2759"/>
<name>A0A0C2YS47_HEBCY</name>
<dbReference type="HOGENOM" id="CLU_1090118_0_0_1"/>
<accession>A0A0C2YS47</accession>
<proteinExistence type="predicted"/>
<keyword evidence="2" id="KW-1185">Reference proteome</keyword>